<dbReference type="PANTHER" id="PTHR10412">
    <property type="entry name" value="MANNOSYL-OLIGOSACCHARIDE GLUCOSIDASE"/>
    <property type="match status" value="1"/>
</dbReference>
<proteinExistence type="inferred from homology"/>
<evidence type="ECO:0000259" key="4">
    <source>
        <dbReference type="Pfam" id="PF22422"/>
    </source>
</evidence>
<comment type="caution">
    <text evidence="5">The sequence shown here is derived from an EMBL/GenBank/DDBJ whole genome shotgun (WGS) entry which is preliminary data.</text>
</comment>
<dbReference type="EMBL" id="JWZX01001620">
    <property type="protein sequence ID" value="KOO33031.1"/>
    <property type="molecule type" value="Genomic_DNA"/>
</dbReference>
<accession>A0A0M0K2D3</accession>
<evidence type="ECO:0000256" key="3">
    <source>
        <dbReference type="ARBA" id="ARBA00023295"/>
    </source>
</evidence>
<dbReference type="Gene3D" id="1.50.10.10">
    <property type="match status" value="1"/>
</dbReference>
<name>A0A0M0K2D3_9EUKA</name>
<evidence type="ECO:0000256" key="1">
    <source>
        <dbReference type="ARBA" id="ARBA00010833"/>
    </source>
</evidence>
<dbReference type="InterPro" id="IPR008928">
    <property type="entry name" value="6-hairpin_glycosidase_sf"/>
</dbReference>
<evidence type="ECO:0000256" key="2">
    <source>
        <dbReference type="ARBA" id="ARBA00022801"/>
    </source>
</evidence>
<dbReference type="OrthoDB" id="410058at2759"/>
<dbReference type="AlphaFoldDB" id="A0A0M0K2D3"/>
<dbReference type="GO" id="GO:0005789">
    <property type="term" value="C:endoplasmic reticulum membrane"/>
    <property type="evidence" value="ECO:0007669"/>
    <property type="project" value="TreeGrafter"/>
</dbReference>
<evidence type="ECO:0000313" key="5">
    <source>
        <dbReference type="EMBL" id="KOO33031.1"/>
    </source>
</evidence>
<feature type="domain" description="Mannosylglycerate hydrolase MGH1-like glycoside hydrolase" evidence="4">
    <location>
        <begin position="48"/>
        <end position="412"/>
    </location>
</feature>
<dbReference type="PANTHER" id="PTHR10412:SF11">
    <property type="entry name" value="MANNOSYL-OLIGOSACCHARIDE GLUCOSIDASE"/>
    <property type="match status" value="1"/>
</dbReference>
<dbReference type="GO" id="GO:0004573">
    <property type="term" value="F:Glc3Man9GlcNAc2 oligosaccharide glucosidase activity"/>
    <property type="evidence" value="ECO:0007669"/>
    <property type="project" value="InterPro"/>
</dbReference>
<keyword evidence="6" id="KW-1185">Reference proteome</keyword>
<keyword evidence="3" id="KW-0326">Glycosidase</keyword>
<protein>
    <submittedName>
        <fullName evidence="5">Glycogen debranching enzyme</fullName>
    </submittedName>
</protein>
<sequence>MLHAFSLLANVDDDETLCRAYAASHANETWRQPSGALQYPYLVPAGPYEQEWDWDSVFLGTGTLRWGSREYLDGSMRNFFAATNLSDGSVTGCLTPTKPTICSSDPHQTDALVHAKPILIQGAWLAASAPGGDPKSFEPFKPAMEALLAYWDRPPRRDPRTQLRTWHDQMETGADNSVLSLCPNARSPECWSESQAWTLAAPDAMSLLVREHAAMALFADEWAEAAEAAEAAAVHNRERRLRRAKEHRSLAARHRTARDDLTAVLNARLWRADLGYHASWNVSSAEYIEARTYVIAMPLWAGLVNASQAASIARVLSASDMLSPVGVRSTSSLDPRYSNADIIVPYSNWRGPMWVNANAMAAYGLAAYGYNDLALEIASRVVGALAADLRTSGQWHEAYSTDDGSALAAPGFLSWNTLVAELVSNLKQRINPFELAPRSPRKHSEN</sequence>
<evidence type="ECO:0000313" key="6">
    <source>
        <dbReference type="Proteomes" id="UP000037460"/>
    </source>
</evidence>
<dbReference type="InterPro" id="IPR012341">
    <property type="entry name" value="6hp_glycosidase-like_sf"/>
</dbReference>
<dbReference type="InterPro" id="IPR004888">
    <property type="entry name" value="Glycoside_hydrolase_63"/>
</dbReference>
<dbReference type="SUPFAM" id="SSF48208">
    <property type="entry name" value="Six-hairpin glycosidases"/>
    <property type="match status" value="1"/>
</dbReference>
<reference evidence="6" key="1">
    <citation type="journal article" date="2015" name="PLoS Genet.">
        <title>Genome Sequence and Transcriptome Analyses of Chrysochromulina tobin: Metabolic Tools for Enhanced Algal Fitness in the Prominent Order Prymnesiales (Haptophyceae).</title>
        <authorList>
            <person name="Hovde B.T."/>
            <person name="Deodato C.R."/>
            <person name="Hunsperger H.M."/>
            <person name="Ryken S.A."/>
            <person name="Yost W."/>
            <person name="Jha R.K."/>
            <person name="Patterson J."/>
            <person name="Monnat R.J. Jr."/>
            <person name="Barlow S.B."/>
            <person name="Starkenburg S.R."/>
            <person name="Cattolico R.A."/>
        </authorList>
    </citation>
    <scope>NUCLEOTIDE SEQUENCE</scope>
    <source>
        <strain evidence="6">CCMP291</strain>
    </source>
</reference>
<dbReference type="Pfam" id="PF22422">
    <property type="entry name" value="MGH1-like_GH"/>
    <property type="match status" value="1"/>
</dbReference>
<comment type="similarity">
    <text evidence="1">Belongs to the glycosyl hydrolase 63 family.</text>
</comment>
<keyword evidence="2" id="KW-0378">Hydrolase</keyword>
<dbReference type="InterPro" id="IPR054491">
    <property type="entry name" value="MGH1-like_GH"/>
</dbReference>
<dbReference type="GO" id="GO:0009311">
    <property type="term" value="P:oligosaccharide metabolic process"/>
    <property type="evidence" value="ECO:0007669"/>
    <property type="project" value="InterPro"/>
</dbReference>
<gene>
    <name evidence="5" type="ORF">Ctob_010206</name>
</gene>
<dbReference type="GO" id="GO:0006487">
    <property type="term" value="P:protein N-linked glycosylation"/>
    <property type="evidence" value="ECO:0007669"/>
    <property type="project" value="TreeGrafter"/>
</dbReference>
<dbReference type="Proteomes" id="UP000037460">
    <property type="component" value="Unassembled WGS sequence"/>
</dbReference>
<organism evidence="5 6">
    <name type="scientific">Chrysochromulina tobinii</name>
    <dbReference type="NCBI Taxonomy" id="1460289"/>
    <lineage>
        <taxon>Eukaryota</taxon>
        <taxon>Haptista</taxon>
        <taxon>Haptophyta</taxon>
        <taxon>Prymnesiophyceae</taxon>
        <taxon>Prymnesiales</taxon>
        <taxon>Chrysochromulinaceae</taxon>
        <taxon>Chrysochromulina</taxon>
    </lineage>
</organism>